<accession>A0AAV3ZAC3</accession>
<evidence type="ECO:0000313" key="3">
    <source>
        <dbReference type="Proteomes" id="UP000735302"/>
    </source>
</evidence>
<feature type="region of interest" description="Disordered" evidence="1">
    <location>
        <begin position="68"/>
        <end position="121"/>
    </location>
</feature>
<gene>
    <name evidence="2" type="ORF">PoB_001859000</name>
</gene>
<reference evidence="2 3" key="1">
    <citation type="journal article" date="2021" name="Elife">
        <title>Chloroplast acquisition without the gene transfer in kleptoplastic sea slugs, Plakobranchus ocellatus.</title>
        <authorList>
            <person name="Maeda T."/>
            <person name="Takahashi S."/>
            <person name="Yoshida T."/>
            <person name="Shimamura S."/>
            <person name="Takaki Y."/>
            <person name="Nagai Y."/>
            <person name="Toyoda A."/>
            <person name="Suzuki Y."/>
            <person name="Arimoto A."/>
            <person name="Ishii H."/>
            <person name="Satoh N."/>
            <person name="Nishiyama T."/>
            <person name="Hasebe M."/>
            <person name="Maruyama T."/>
            <person name="Minagawa J."/>
            <person name="Obokata J."/>
            <person name="Shigenobu S."/>
        </authorList>
    </citation>
    <scope>NUCLEOTIDE SEQUENCE [LARGE SCALE GENOMIC DNA]</scope>
</reference>
<evidence type="ECO:0000313" key="2">
    <source>
        <dbReference type="EMBL" id="GFN92084.1"/>
    </source>
</evidence>
<keyword evidence="3" id="KW-1185">Reference proteome</keyword>
<dbReference type="Proteomes" id="UP000735302">
    <property type="component" value="Unassembled WGS sequence"/>
</dbReference>
<name>A0AAV3ZAC3_9GAST</name>
<dbReference type="AlphaFoldDB" id="A0AAV3ZAC3"/>
<sequence>MTDCLERSPYETPLPNKQNQGRRKGVRGQHPCAPPNNIGRKRQNNNQYKRNAILASLGECSPYGESGIHTLPGFRLSSPHQGNLRLSGPPSGRGAGGRARTRDRRVPADLKADSLATVPPTPPKSLLACALTIVR</sequence>
<comment type="caution">
    <text evidence="2">The sequence shown here is derived from an EMBL/GenBank/DDBJ whole genome shotgun (WGS) entry which is preliminary data.</text>
</comment>
<evidence type="ECO:0000256" key="1">
    <source>
        <dbReference type="SAM" id="MobiDB-lite"/>
    </source>
</evidence>
<organism evidence="2 3">
    <name type="scientific">Plakobranchus ocellatus</name>
    <dbReference type="NCBI Taxonomy" id="259542"/>
    <lineage>
        <taxon>Eukaryota</taxon>
        <taxon>Metazoa</taxon>
        <taxon>Spiralia</taxon>
        <taxon>Lophotrochozoa</taxon>
        <taxon>Mollusca</taxon>
        <taxon>Gastropoda</taxon>
        <taxon>Heterobranchia</taxon>
        <taxon>Euthyneura</taxon>
        <taxon>Panpulmonata</taxon>
        <taxon>Sacoglossa</taxon>
        <taxon>Placobranchoidea</taxon>
        <taxon>Plakobranchidae</taxon>
        <taxon>Plakobranchus</taxon>
    </lineage>
</organism>
<protein>
    <submittedName>
        <fullName evidence="2">Uncharacterized protein</fullName>
    </submittedName>
</protein>
<dbReference type="EMBL" id="BLXT01002217">
    <property type="protein sequence ID" value="GFN92084.1"/>
    <property type="molecule type" value="Genomic_DNA"/>
</dbReference>
<feature type="region of interest" description="Disordered" evidence="1">
    <location>
        <begin position="1"/>
        <end position="47"/>
    </location>
</feature>
<proteinExistence type="predicted"/>